<dbReference type="InterPro" id="IPR029024">
    <property type="entry name" value="TerB-like"/>
</dbReference>
<dbReference type="EMBL" id="LJYW01000001">
    <property type="protein sequence ID" value="KPL54177.1"/>
    <property type="molecule type" value="Genomic_DNA"/>
</dbReference>
<dbReference type="SUPFAM" id="SSF158682">
    <property type="entry name" value="TerB-like"/>
    <property type="match status" value="1"/>
</dbReference>
<protein>
    <recommendedName>
        <fullName evidence="3">Protein YebE</fullName>
    </recommendedName>
</protein>
<dbReference type="Gene3D" id="1.10.3680.10">
    <property type="entry name" value="TerB-like"/>
    <property type="match status" value="1"/>
</dbReference>
<dbReference type="STRING" id="665126.ABB55_19790"/>
<evidence type="ECO:0000313" key="2">
    <source>
        <dbReference type="Proteomes" id="UP000048984"/>
    </source>
</evidence>
<reference evidence="1 2" key="2">
    <citation type="submission" date="2015-10" db="EMBL/GenBank/DDBJ databases">
        <title>Draft Genome Sequence of Prosthecomicrobium hirschii ATCC 27832.</title>
        <authorList>
            <person name="Daniel J."/>
            <person name="Givan S.A."/>
            <person name="Brun Y.V."/>
            <person name="Brown P.J."/>
        </authorList>
    </citation>
    <scope>NUCLEOTIDE SEQUENCE [LARGE SCALE GENOMIC DNA]</scope>
    <source>
        <strain evidence="1 2">16</strain>
    </source>
</reference>
<evidence type="ECO:0008006" key="3">
    <source>
        <dbReference type="Google" id="ProtNLM"/>
    </source>
</evidence>
<proteinExistence type="predicted"/>
<organism evidence="1 2">
    <name type="scientific">Prosthecodimorpha hirschii</name>
    <dbReference type="NCBI Taxonomy" id="665126"/>
    <lineage>
        <taxon>Bacteria</taxon>
        <taxon>Pseudomonadati</taxon>
        <taxon>Pseudomonadota</taxon>
        <taxon>Alphaproteobacteria</taxon>
        <taxon>Hyphomicrobiales</taxon>
        <taxon>Ancalomicrobiaceae</taxon>
        <taxon>Prosthecodimorpha</taxon>
    </lineage>
</organism>
<dbReference type="Pfam" id="PF04391">
    <property type="entry name" value="DUF533"/>
    <property type="match status" value="1"/>
</dbReference>
<comment type="caution">
    <text evidence="1">The sequence shown here is derived from an EMBL/GenBank/DDBJ whole genome shotgun (WGS) entry which is preliminary data.</text>
</comment>
<dbReference type="CDD" id="cd07178">
    <property type="entry name" value="terB_like_YebE"/>
    <property type="match status" value="1"/>
</dbReference>
<dbReference type="AlphaFoldDB" id="A0A0N8GFF5"/>
<sequence>MFDARKLLDQLVGPQGGALADDLLTKGRDLLGQGTETVAGQASQIFGQDTVDKARDYVTRNAEQLGIGAAAGGLLGVLFGTETGRKVGGTALQAGALAAIGGLAWKAYSNWQASKGAGAPAEAGPPAVEHPEGEQGLAATLIVAMINAAKADGVVDPKEYQTILGKAAAAGLDPEANSFLEAELSSPVDIEKVVAAATSPQVATQIYAASTLAITPDRNSEKAYLAELASRLGLEPGLVAEIEARVAAARAAG</sequence>
<name>A0A0N8GFF5_9HYPH</name>
<dbReference type="InterPro" id="IPR007486">
    <property type="entry name" value="YebE"/>
</dbReference>
<keyword evidence="2" id="KW-1185">Reference proteome</keyword>
<dbReference type="Proteomes" id="UP000048984">
    <property type="component" value="Unassembled WGS sequence"/>
</dbReference>
<reference evidence="1 2" key="1">
    <citation type="submission" date="2015-09" db="EMBL/GenBank/DDBJ databases">
        <authorList>
            <consortium name="Swine Surveillance"/>
        </authorList>
    </citation>
    <scope>NUCLEOTIDE SEQUENCE [LARGE SCALE GENOMIC DNA]</scope>
    <source>
        <strain evidence="1 2">16</strain>
    </source>
</reference>
<accession>A0A0N8GFF5</accession>
<evidence type="ECO:0000313" key="1">
    <source>
        <dbReference type="EMBL" id="KPL54177.1"/>
    </source>
</evidence>
<dbReference type="RefSeq" id="WP_054360345.1">
    <property type="nucleotide sequence ID" value="NZ_LJYW01000001.1"/>
</dbReference>
<gene>
    <name evidence="1" type="ORF">ABB55_19790</name>
</gene>